<sequence>MKFTRRFLLSLSTVFLYGIWQKYYPQRLLSQNLPNNNLTIPGIDPKPQKPQITNIEPSKKIVVNNLIKPVEFIDDTVPKKWLYKTSVKPGEGAMLSLSIQEGNKNILETLKQLPQEKFISNSFPDFTDAIDLKQLGNNKPKISSLFYTVISFDQPQLLRVCHGAIGLNVNASFWVNNQLVKHGELIRVNKGFYPIIIEAYHGEETQWLPWKLAYLAPRFTIITETEIEEVYQWQLSQWQQTLDMAKANDNRLLAAVQFDSKTIRGKDGFFQVGQSINGKWWFIDPQGKAFCHRGCTGLNAGGMGGRRANLPAVPKNTVKTWVNYLKEWGFNAMGAWTTAEFFDQNMAFTEIIETYYEKPWLVTKFPDVWDSQWIENVDKKCQKLCTPLKNNKMLLGYFLDNERGFMEMINSNETIIANAPTYRYDGPIQSDDFELPAEPKLNAKGIGLLQFCLSQKQDIPAAQKAWEFVLNRYSSLEKLGQAWQINITAKESIRDLTLREEILISDNYQEDNHQFIKQWVEQYYRICTEKIKKYDPNHLILGCRWGGTPGKAVLEVEKEWTDVASRNNYRSNFYELFNDFYQQVQRPILNGEISTWTDHYTLFRNPIEPPGGYEPETRQKIKATETMNRIFSHPEVLGYTKYRWHGKGDKLWDNQPIFNIINPLRQANYRAVSIATFWDQPPQKDHQPLKGQVFVTLLDSQINKKILKPAKIEDKPSFKISRNHLAIGLVCDNDQWQARVYGDGIKGEVINSNIEGNNYQLTIKIETFPTLFNDTKAEANYQLNLVRHQTKLEGIFTGTYNQEKVTGRAIAYIHRPVTTVRY</sequence>
<keyword evidence="2" id="KW-1185">Reference proteome</keyword>
<dbReference type="InterPro" id="IPR017853">
    <property type="entry name" value="GH"/>
</dbReference>
<accession>A3IPK4</accession>
<dbReference type="Gene3D" id="3.20.20.80">
    <property type="entry name" value="Glycosidases"/>
    <property type="match status" value="1"/>
</dbReference>
<dbReference type="EMBL" id="AAXW01000013">
    <property type="protein sequence ID" value="EAZ91494.1"/>
    <property type="molecule type" value="Genomic_DNA"/>
</dbReference>
<evidence type="ECO:0000313" key="1">
    <source>
        <dbReference type="EMBL" id="EAZ91494.1"/>
    </source>
</evidence>
<protein>
    <submittedName>
        <fullName evidence="1">Uncharacterized protein</fullName>
    </submittedName>
</protein>
<gene>
    <name evidence="1" type="ORF">CY0110_13276</name>
</gene>
<name>A3IPK4_9CHRO</name>
<dbReference type="AlphaFoldDB" id="A3IPK4"/>
<dbReference type="RefSeq" id="WP_008275322.1">
    <property type="nucleotide sequence ID" value="NZ_AAXW01000013.1"/>
</dbReference>
<reference evidence="1 2" key="1">
    <citation type="submission" date="2007-03" db="EMBL/GenBank/DDBJ databases">
        <authorList>
            <person name="Stal L."/>
            <person name="Ferriera S."/>
            <person name="Johnson J."/>
            <person name="Kravitz S."/>
            <person name="Beeson K."/>
            <person name="Sutton G."/>
            <person name="Rogers Y.-H."/>
            <person name="Friedman R."/>
            <person name="Frazier M."/>
            <person name="Venter J.C."/>
        </authorList>
    </citation>
    <scope>NUCLEOTIDE SEQUENCE [LARGE SCALE GENOMIC DNA]</scope>
    <source>
        <strain evidence="1 2">CCY0110</strain>
    </source>
</reference>
<comment type="caution">
    <text evidence="1">The sequence shown here is derived from an EMBL/GenBank/DDBJ whole genome shotgun (WGS) entry which is preliminary data.</text>
</comment>
<dbReference type="OrthoDB" id="9760450at2"/>
<dbReference type="eggNOG" id="COG1874">
    <property type="taxonomic scope" value="Bacteria"/>
</dbReference>
<dbReference type="Proteomes" id="UP000003781">
    <property type="component" value="Unassembled WGS sequence"/>
</dbReference>
<organism evidence="1 2">
    <name type="scientific">Crocosphaera chwakensis CCY0110</name>
    <dbReference type="NCBI Taxonomy" id="391612"/>
    <lineage>
        <taxon>Bacteria</taxon>
        <taxon>Bacillati</taxon>
        <taxon>Cyanobacteriota</taxon>
        <taxon>Cyanophyceae</taxon>
        <taxon>Oscillatoriophycideae</taxon>
        <taxon>Chroococcales</taxon>
        <taxon>Aphanothecaceae</taxon>
        <taxon>Crocosphaera</taxon>
        <taxon>Crocosphaera chwakensis</taxon>
    </lineage>
</organism>
<dbReference type="SUPFAM" id="SSF51445">
    <property type="entry name" value="(Trans)glycosidases"/>
    <property type="match status" value="1"/>
</dbReference>
<evidence type="ECO:0000313" key="2">
    <source>
        <dbReference type="Proteomes" id="UP000003781"/>
    </source>
</evidence>
<proteinExistence type="predicted"/>